<name>A0A438HFX5_VITVI</name>
<evidence type="ECO:0000313" key="1">
    <source>
        <dbReference type="EMBL" id="RVW83347.1"/>
    </source>
</evidence>
<organism evidence="1 2">
    <name type="scientific">Vitis vinifera</name>
    <name type="common">Grape</name>
    <dbReference type="NCBI Taxonomy" id="29760"/>
    <lineage>
        <taxon>Eukaryota</taxon>
        <taxon>Viridiplantae</taxon>
        <taxon>Streptophyta</taxon>
        <taxon>Embryophyta</taxon>
        <taxon>Tracheophyta</taxon>
        <taxon>Spermatophyta</taxon>
        <taxon>Magnoliopsida</taxon>
        <taxon>eudicotyledons</taxon>
        <taxon>Gunneridae</taxon>
        <taxon>Pentapetalae</taxon>
        <taxon>rosids</taxon>
        <taxon>Vitales</taxon>
        <taxon>Vitaceae</taxon>
        <taxon>Viteae</taxon>
        <taxon>Vitis</taxon>
    </lineage>
</organism>
<dbReference type="Proteomes" id="UP000288805">
    <property type="component" value="Unassembled WGS sequence"/>
</dbReference>
<proteinExistence type="predicted"/>
<comment type="caution">
    <text evidence="1">The sequence shown here is derived from an EMBL/GenBank/DDBJ whole genome shotgun (WGS) entry which is preliminary data.</text>
</comment>
<reference evidence="1 2" key="1">
    <citation type="journal article" date="2018" name="PLoS Genet.">
        <title>Population sequencing reveals clonal diversity and ancestral inbreeding in the grapevine cultivar Chardonnay.</title>
        <authorList>
            <person name="Roach M.J."/>
            <person name="Johnson D.L."/>
            <person name="Bohlmann J."/>
            <person name="van Vuuren H.J."/>
            <person name="Jones S.J."/>
            <person name="Pretorius I.S."/>
            <person name="Schmidt S.A."/>
            <person name="Borneman A.R."/>
        </authorList>
    </citation>
    <scope>NUCLEOTIDE SEQUENCE [LARGE SCALE GENOMIC DNA]</scope>
    <source>
        <strain evidence="2">cv. Chardonnay</strain>
        <tissue evidence="1">Leaf</tissue>
    </source>
</reference>
<evidence type="ECO:0000313" key="2">
    <source>
        <dbReference type="Proteomes" id="UP000288805"/>
    </source>
</evidence>
<dbReference type="AlphaFoldDB" id="A0A438HFX5"/>
<protein>
    <submittedName>
        <fullName evidence="1">Uncharacterized protein</fullName>
    </submittedName>
</protein>
<dbReference type="EMBL" id="QGNW01000229">
    <property type="protein sequence ID" value="RVW83347.1"/>
    <property type="molecule type" value="Genomic_DNA"/>
</dbReference>
<accession>A0A438HFX5</accession>
<gene>
    <name evidence="1" type="ORF">CK203_038912</name>
</gene>
<sequence>MKVSPRFGTNLATNKGCKLRKALYGLKQSPRAEDISYLETSCKTDRSCEIRDVGYATGCDISTKLIKLSNTGLAQDMQPREAYIKADTVPDIEMQEVSVSSGELEGNAVTLGRVSFCKLSRQSEDEDKMHKADNIFPETSLVDDGEPVQKIDMGESYPNQVDFLRFEVRD</sequence>